<dbReference type="KEGG" id="acab:QRX50_30415"/>
<feature type="domain" description="DUF397" evidence="1">
    <location>
        <begin position="6"/>
        <end position="55"/>
    </location>
</feature>
<dbReference type="AlphaFoldDB" id="A0A9Y2I9W3"/>
<reference evidence="2 3" key="1">
    <citation type="submission" date="2023-06" db="EMBL/GenBank/DDBJ databases">
        <authorList>
            <person name="Oyuntsetseg B."/>
            <person name="Kim S.B."/>
        </authorList>
    </citation>
    <scope>NUCLEOTIDE SEQUENCE [LARGE SCALE GENOMIC DNA]</scope>
    <source>
        <strain evidence="2 3">2-15</strain>
    </source>
</reference>
<proteinExistence type="predicted"/>
<dbReference type="InterPro" id="IPR007278">
    <property type="entry name" value="DUF397"/>
</dbReference>
<evidence type="ECO:0000313" key="3">
    <source>
        <dbReference type="Proteomes" id="UP001236014"/>
    </source>
</evidence>
<accession>A0A9Y2I9W3</accession>
<dbReference type="Proteomes" id="UP001236014">
    <property type="component" value="Chromosome"/>
</dbReference>
<evidence type="ECO:0000313" key="2">
    <source>
        <dbReference type="EMBL" id="WIX75782.1"/>
    </source>
</evidence>
<name>A0A9Y2I9W3_9PSEU</name>
<sequence length="58" mass="6405">MSETRRWRTSSYSSSEGQCVEVAVGIESVGIRDTKDRHGGELDVRAAAWPALLEQLGR</sequence>
<dbReference type="RefSeq" id="WP_285966546.1">
    <property type="nucleotide sequence ID" value="NZ_CP127294.1"/>
</dbReference>
<protein>
    <submittedName>
        <fullName evidence="2">DUF397 domain-containing protein</fullName>
    </submittedName>
</protein>
<evidence type="ECO:0000259" key="1">
    <source>
        <dbReference type="Pfam" id="PF04149"/>
    </source>
</evidence>
<keyword evidence="3" id="KW-1185">Reference proteome</keyword>
<gene>
    <name evidence="2" type="ORF">QRX50_30415</name>
</gene>
<dbReference type="EMBL" id="CP127294">
    <property type="protein sequence ID" value="WIX75782.1"/>
    <property type="molecule type" value="Genomic_DNA"/>
</dbReference>
<organism evidence="2 3">
    <name type="scientific">Amycolatopsis carbonis</name>
    <dbReference type="NCBI Taxonomy" id="715471"/>
    <lineage>
        <taxon>Bacteria</taxon>
        <taxon>Bacillati</taxon>
        <taxon>Actinomycetota</taxon>
        <taxon>Actinomycetes</taxon>
        <taxon>Pseudonocardiales</taxon>
        <taxon>Pseudonocardiaceae</taxon>
        <taxon>Amycolatopsis</taxon>
    </lineage>
</organism>
<dbReference type="Pfam" id="PF04149">
    <property type="entry name" value="DUF397"/>
    <property type="match status" value="1"/>
</dbReference>